<feature type="domain" description="UvrD-like helicase ATP-binding" evidence="11">
    <location>
        <begin position="50"/>
        <end position="400"/>
    </location>
</feature>
<evidence type="ECO:0000256" key="3">
    <source>
        <dbReference type="ARBA" id="ARBA00022806"/>
    </source>
</evidence>
<keyword evidence="3 9" id="KW-0347">Helicase</keyword>
<evidence type="ECO:0000256" key="10">
    <source>
        <dbReference type="SAM" id="MobiDB-lite"/>
    </source>
</evidence>
<dbReference type="PANTHER" id="PTHR11070:SF2">
    <property type="entry name" value="ATP-DEPENDENT DNA HELICASE SRS2"/>
    <property type="match status" value="1"/>
</dbReference>
<accession>A0A6P6S0E1</accession>
<keyword evidence="4 9" id="KW-0067">ATP-binding</keyword>
<sequence length="1072" mass="115313">MQRICAPAMSDNSQKARVGASPTPPSGLVARTSSGVDTLELPQHGTLFGLLSPDQARVVAAPPESSVCVLAGPGAGKTTTITARVIRLLLLGRQPLAALTFTKKSALELERRIRGGLESLRGVVGGSQDVQLFVGTFHGFFAQLLRDHGRSVGVPGGFRVLGPVPQLVLLRSLILEEKKRQEAHLLPSGGERSVHAHAPATPIVEGDAGVAFSTAARDAEELRRRIRSMKCIPEVLERERTANSVVYRLFCAYESHLRRHKPPLLDFTDLVTLAIRLLEQAETRHALRARWPYLVVDEFQDTNSKQFKFLCLLRLMTPNDRLHTSIFHDYRSRFPAYQEFVLGCNYRSVPLVVRHSGALIRFNWPFRLPKTLYAACTLAASATSPSSCSRAKALQNSESPSLAALKSPLVRTASQKDNNNASGGFVAGAFLATQTLEAQYILRFILCLKQHAGLRWDDFAILCRTNGALKDVHALISSHAVQREASAPTVGWCFTSSTHAAASCGVAARPLDPNSPLDPAFLFPSVDVSRFNLPAGGIPLTAPSSLLKSSGGGGAELFLRPDALDVLAYLRLAVDPHHDASFVRALNKPQRRIGSKTLLWLRRVLLHARGEATEEASFLAPNAKAEGGEMPWQGLFCSAPRDVNFEKTAGGRGAQASLFSAMCAVLQATSRLNEEAGSSGEDALAGFASNAPAPAPLESFVAAAVQAIPQHVAAAAKEAASRLRTNQLDALAAFFQALCRLHRISRSAVPVTAVIGFLLGPLRLGVFFGERGKAQLKRAPESRTPEKATTAAAAGGCCDEEDKTRKDELGEPPSFTDAKATLKELAHEYGLDSFADVHGLLRAVEAYTPNWQQKRAADCICCLLQDAAAGRFLQQKVVNAITLSTIHQAKGLEWQAVIIARANDGTLPMGASGSQPLADFVSRVLLGTASASQGRPSGAGEQQALVAETLARAEEAVLRQGLGNEQHLHLMEERRVCYVAMTRAKRFILMTAPLADKNNHPIQPSRFFGEAGLVVPSRPQSREVQASRGVDGSRKSTTGGKETTHEKTLKPVAAALTARAATPLPKVPAEWN</sequence>
<feature type="domain" description="UvrD-like helicase C-terminal" evidence="12">
    <location>
        <begin position="395"/>
        <end position="891"/>
    </location>
</feature>
<keyword evidence="5" id="KW-0413">Isomerase</keyword>
<evidence type="ECO:0000256" key="8">
    <source>
        <dbReference type="ARBA" id="ARBA00048988"/>
    </source>
</evidence>
<feature type="compositionally biased region" description="Low complexity" evidence="10">
    <location>
        <begin position="788"/>
        <end position="797"/>
    </location>
</feature>
<dbReference type="PROSITE" id="PS51198">
    <property type="entry name" value="UVRD_HELICASE_ATP_BIND"/>
    <property type="match status" value="1"/>
</dbReference>
<evidence type="ECO:0000256" key="2">
    <source>
        <dbReference type="ARBA" id="ARBA00022801"/>
    </source>
</evidence>
<evidence type="ECO:0000313" key="14">
    <source>
        <dbReference type="RefSeq" id="XP_026192810.1"/>
    </source>
</evidence>
<evidence type="ECO:0000256" key="7">
    <source>
        <dbReference type="ARBA" id="ARBA00034808"/>
    </source>
</evidence>
<dbReference type="Gene3D" id="3.40.50.300">
    <property type="entry name" value="P-loop containing nucleotide triphosphate hydrolases"/>
    <property type="match status" value="4"/>
</dbReference>
<keyword evidence="1 9" id="KW-0547">Nucleotide-binding</keyword>
<dbReference type="GO" id="GO:0043138">
    <property type="term" value="F:3'-5' DNA helicase activity"/>
    <property type="evidence" value="ECO:0007669"/>
    <property type="project" value="UniProtKB-EC"/>
</dbReference>
<dbReference type="GO" id="GO:0005634">
    <property type="term" value="C:nucleus"/>
    <property type="evidence" value="ECO:0007669"/>
    <property type="project" value="TreeGrafter"/>
</dbReference>
<dbReference type="GO" id="GO:0003677">
    <property type="term" value="F:DNA binding"/>
    <property type="evidence" value="ECO:0007669"/>
    <property type="project" value="InterPro"/>
</dbReference>
<evidence type="ECO:0000259" key="12">
    <source>
        <dbReference type="PROSITE" id="PS51217"/>
    </source>
</evidence>
<dbReference type="InterPro" id="IPR027417">
    <property type="entry name" value="P-loop_NTPase"/>
</dbReference>
<dbReference type="GO" id="GO:0005524">
    <property type="term" value="F:ATP binding"/>
    <property type="evidence" value="ECO:0007669"/>
    <property type="project" value="UniProtKB-UniRule"/>
</dbReference>
<dbReference type="GO" id="GO:0016787">
    <property type="term" value="F:hydrolase activity"/>
    <property type="evidence" value="ECO:0007669"/>
    <property type="project" value="UniProtKB-UniRule"/>
</dbReference>
<dbReference type="AlphaFoldDB" id="A0A6P6S0E1"/>
<feature type="region of interest" description="Disordered" evidence="10">
    <location>
        <begin position="776"/>
        <end position="814"/>
    </location>
</feature>
<organism evidence="13 14">
    <name type="scientific">Cyclospora cayetanensis</name>
    <dbReference type="NCBI Taxonomy" id="88456"/>
    <lineage>
        <taxon>Eukaryota</taxon>
        <taxon>Sar</taxon>
        <taxon>Alveolata</taxon>
        <taxon>Apicomplexa</taxon>
        <taxon>Conoidasida</taxon>
        <taxon>Coccidia</taxon>
        <taxon>Eucoccidiorida</taxon>
        <taxon>Eimeriorina</taxon>
        <taxon>Eimeriidae</taxon>
        <taxon>Cyclospora</taxon>
    </lineage>
</organism>
<comment type="catalytic activity">
    <reaction evidence="8">
        <text>ATP + H2O = ADP + phosphate + H(+)</text>
        <dbReference type="Rhea" id="RHEA:13065"/>
        <dbReference type="ChEBI" id="CHEBI:15377"/>
        <dbReference type="ChEBI" id="CHEBI:15378"/>
        <dbReference type="ChEBI" id="CHEBI:30616"/>
        <dbReference type="ChEBI" id="CHEBI:43474"/>
        <dbReference type="ChEBI" id="CHEBI:456216"/>
        <dbReference type="EC" id="5.6.2.4"/>
    </reaction>
</comment>
<evidence type="ECO:0000313" key="13">
    <source>
        <dbReference type="Proteomes" id="UP000515125"/>
    </source>
</evidence>
<dbReference type="EC" id="5.6.2.4" evidence="7"/>
<protein>
    <recommendedName>
        <fullName evidence="7">DNA 3'-5' helicase</fullName>
        <ecNumber evidence="7">5.6.2.4</ecNumber>
    </recommendedName>
</protein>
<dbReference type="RefSeq" id="XP_026192810.1">
    <property type="nucleotide sequence ID" value="XM_026337025.1"/>
</dbReference>
<evidence type="ECO:0000256" key="6">
    <source>
        <dbReference type="ARBA" id="ARBA00034617"/>
    </source>
</evidence>
<gene>
    <name evidence="14" type="primary">LOC113147219</name>
</gene>
<evidence type="ECO:0000256" key="1">
    <source>
        <dbReference type="ARBA" id="ARBA00022741"/>
    </source>
</evidence>
<dbReference type="GeneID" id="113147219"/>
<evidence type="ECO:0000256" key="4">
    <source>
        <dbReference type="ARBA" id="ARBA00022840"/>
    </source>
</evidence>
<dbReference type="OrthoDB" id="417752at2759"/>
<dbReference type="Proteomes" id="UP000515125">
    <property type="component" value="Unplaced"/>
</dbReference>
<proteinExistence type="predicted"/>
<dbReference type="GO" id="GO:0000725">
    <property type="term" value="P:recombinational repair"/>
    <property type="evidence" value="ECO:0007669"/>
    <property type="project" value="TreeGrafter"/>
</dbReference>
<feature type="region of interest" description="Disordered" evidence="10">
    <location>
        <begin position="1018"/>
        <end position="1048"/>
    </location>
</feature>
<keyword evidence="13" id="KW-1185">Reference proteome</keyword>
<dbReference type="PANTHER" id="PTHR11070">
    <property type="entry name" value="UVRD / RECB / PCRA DNA HELICASE FAMILY MEMBER"/>
    <property type="match status" value="1"/>
</dbReference>
<dbReference type="Gene3D" id="1.10.486.10">
    <property type="entry name" value="PCRA, domain 4"/>
    <property type="match status" value="1"/>
</dbReference>
<dbReference type="Pfam" id="PF00580">
    <property type="entry name" value="UvrD-helicase"/>
    <property type="match status" value="1"/>
</dbReference>
<dbReference type="PROSITE" id="PS51217">
    <property type="entry name" value="UVRD_HELICASE_CTER"/>
    <property type="match status" value="1"/>
</dbReference>
<dbReference type="Pfam" id="PF13361">
    <property type="entry name" value="UvrD_C"/>
    <property type="match status" value="1"/>
</dbReference>
<dbReference type="InterPro" id="IPR014017">
    <property type="entry name" value="DNA_helicase_UvrD-like_C"/>
</dbReference>
<evidence type="ECO:0000256" key="9">
    <source>
        <dbReference type="PROSITE-ProRule" id="PRU00560"/>
    </source>
</evidence>
<feature type="region of interest" description="Disordered" evidence="10">
    <location>
        <begin position="1"/>
        <end position="26"/>
    </location>
</feature>
<keyword evidence="2 9" id="KW-0378">Hydrolase</keyword>
<dbReference type="InterPro" id="IPR014016">
    <property type="entry name" value="UvrD-like_ATP-bd"/>
</dbReference>
<dbReference type="InterPro" id="IPR000212">
    <property type="entry name" value="DNA_helicase_UvrD/REP"/>
</dbReference>
<evidence type="ECO:0000256" key="5">
    <source>
        <dbReference type="ARBA" id="ARBA00023235"/>
    </source>
</evidence>
<name>A0A6P6S0E1_9EIME</name>
<evidence type="ECO:0000259" key="11">
    <source>
        <dbReference type="PROSITE" id="PS51198"/>
    </source>
</evidence>
<reference evidence="14" key="1">
    <citation type="submission" date="2025-08" db="UniProtKB">
        <authorList>
            <consortium name="RefSeq"/>
        </authorList>
    </citation>
    <scope>IDENTIFICATION</scope>
</reference>
<feature type="binding site" evidence="9">
    <location>
        <begin position="71"/>
        <end position="78"/>
    </location>
    <ligand>
        <name>ATP</name>
        <dbReference type="ChEBI" id="CHEBI:30616"/>
    </ligand>
</feature>
<feature type="compositionally biased region" description="Basic and acidic residues" evidence="10">
    <location>
        <begin position="776"/>
        <end position="786"/>
    </location>
</feature>
<comment type="catalytic activity">
    <reaction evidence="6">
        <text>Couples ATP hydrolysis with the unwinding of duplex DNA by translocating in the 3'-5' direction.</text>
        <dbReference type="EC" id="5.6.2.4"/>
    </reaction>
</comment>
<dbReference type="SUPFAM" id="SSF52540">
    <property type="entry name" value="P-loop containing nucleoside triphosphate hydrolases"/>
    <property type="match status" value="1"/>
</dbReference>